<proteinExistence type="predicted"/>
<dbReference type="EMBL" id="JAOQJQ010000006">
    <property type="protein sequence ID" value="MCU6763237.1"/>
    <property type="molecule type" value="Genomic_DNA"/>
</dbReference>
<evidence type="ECO:0000313" key="3">
    <source>
        <dbReference type="Proteomes" id="UP001652442"/>
    </source>
</evidence>
<dbReference type="GO" id="GO:0016787">
    <property type="term" value="F:hydrolase activity"/>
    <property type="evidence" value="ECO:0007669"/>
    <property type="project" value="UniProtKB-KW"/>
</dbReference>
<evidence type="ECO:0000313" key="2">
    <source>
        <dbReference type="EMBL" id="MCU6763237.1"/>
    </source>
</evidence>
<protein>
    <submittedName>
        <fullName evidence="2">NUDIX hydrolase</fullName>
    </submittedName>
</protein>
<feature type="domain" description="Nudix hydrolase" evidence="1">
    <location>
        <begin position="20"/>
        <end position="157"/>
    </location>
</feature>
<dbReference type="Gene3D" id="3.90.79.10">
    <property type="entry name" value="Nucleoside Triphosphate Pyrophosphohydrolase"/>
    <property type="match status" value="1"/>
</dbReference>
<sequence length="210" mass="23739">MKNREDNGNQLKLDYKLSDYERPSVTADILVFSVKERSLEGMKLLLIRRKHDPFGGCLALPGGFVNPDETVDHAAMRELEEETALKGLKLIQLRTFSKPGRDPRGWVITQTFIAAVEGEPYSVRAGDDAKDAEWYEIKMDLISEENAEQVYRLIIGEEKDNIHAEASVTAEGDIFKGKKCVDIIDSEGLAFDHAEMIFYGVLEMKRTLKN</sequence>
<gene>
    <name evidence="2" type="ORF">OCV88_13035</name>
</gene>
<dbReference type="InterPro" id="IPR000086">
    <property type="entry name" value="NUDIX_hydrolase_dom"/>
</dbReference>
<dbReference type="PROSITE" id="PS51462">
    <property type="entry name" value="NUDIX"/>
    <property type="match status" value="1"/>
</dbReference>
<dbReference type="SUPFAM" id="SSF55811">
    <property type="entry name" value="Nudix"/>
    <property type="match status" value="1"/>
</dbReference>
<keyword evidence="3" id="KW-1185">Reference proteome</keyword>
<name>A0ABT2TLY8_9FIRM</name>
<evidence type="ECO:0000259" key="1">
    <source>
        <dbReference type="PROSITE" id="PS51462"/>
    </source>
</evidence>
<dbReference type="InterPro" id="IPR015797">
    <property type="entry name" value="NUDIX_hydrolase-like_dom_sf"/>
</dbReference>
<reference evidence="2 3" key="1">
    <citation type="journal article" date="2021" name="ISME Commun">
        <title>Automated analysis of genomic sequences facilitates high-throughput and comprehensive description of bacteria.</title>
        <authorList>
            <person name="Hitch T.C.A."/>
        </authorList>
    </citation>
    <scope>NUCLEOTIDE SEQUENCE [LARGE SCALE GENOMIC DNA]</scope>
    <source>
        <strain evidence="2 3">Sanger_109</strain>
    </source>
</reference>
<dbReference type="CDD" id="cd18873">
    <property type="entry name" value="NUDIX_NadM_like"/>
    <property type="match status" value="1"/>
</dbReference>
<keyword evidence="2" id="KW-0378">Hydrolase</keyword>
<organism evidence="2 3">
    <name type="scientific">Brotonthovivens ammoniilytica</name>
    <dbReference type="NCBI Taxonomy" id="2981725"/>
    <lineage>
        <taxon>Bacteria</taxon>
        <taxon>Bacillati</taxon>
        <taxon>Bacillota</taxon>
        <taxon>Clostridia</taxon>
        <taxon>Lachnospirales</taxon>
        <taxon>Lachnospiraceae</taxon>
        <taxon>Brotonthovivens</taxon>
    </lineage>
</organism>
<dbReference type="RefSeq" id="WP_158425887.1">
    <property type="nucleotide sequence ID" value="NZ_JAOQJQ010000006.1"/>
</dbReference>
<dbReference type="PANTHER" id="PTHR43736">
    <property type="entry name" value="ADP-RIBOSE PYROPHOSPHATASE"/>
    <property type="match status" value="1"/>
</dbReference>
<dbReference type="PANTHER" id="PTHR43736:SF4">
    <property type="entry name" value="SLR1690 PROTEIN"/>
    <property type="match status" value="1"/>
</dbReference>
<dbReference type="Proteomes" id="UP001652442">
    <property type="component" value="Unassembled WGS sequence"/>
</dbReference>
<comment type="caution">
    <text evidence="2">The sequence shown here is derived from an EMBL/GenBank/DDBJ whole genome shotgun (WGS) entry which is preliminary data.</text>
</comment>
<accession>A0ABT2TLY8</accession>
<dbReference type="Pfam" id="PF00293">
    <property type="entry name" value="NUDIX"/>
    <property type="match status" value="1"/>
</dbReference>